<keyword evidence="13" id="KW-1185">Reference proteome</keyword>
<dbReference type="OrthoDB" id="9783799at2"/>
<evidence type="ECO:0000256" key="7">
    <source>
        <dbReference type="ARBA" id="ARBA00023136"/>
    </source>
</evidence>
<dbReference type="InterPro" id="IPR041714">
    <property type="entry name" value="VKOR_Actinobacteria"/>
</dbReference>
<evidence type="ECO:0000313" key="13">
    <source>
        <dbReference type="Proteomes" id="UP000295447"/>
    </source>
</evidence>
<keyword evidence="9" id="KW-0676">Redox-active center</keyword>
<keyword evidence="7 10" id="KW-0472">Membrane</keyword>
<keyword evidence="8" id="KW-1015">Disulfide bond</keyword>
<dbReference type="CDD" id="cd12922">
    <property type="entry name" value="VKOR_5"/>
    <property type="match status" value="1"/>
</dbReference>
<dbReference type="Pfam" id="PF07884">
    <property type="entry name" value="VKOR"/>
    <property type="match status" value="1"/>
</dbReference>
<evidence type="ECO:0000256" key="8">
    <source>
        <dbReference type="ARBA" id="ARBA00023157"/>
    </source>
</evidence>
<feature type="transmembrane region" description="Helical" evidence="10">
    <location>
        <begin position="184"/>
        <end position="209"/>
    </location>
</feature>
<keyword evidence="3 10" id="KW-0812">Transmembrane</keyword>
<keyword evidence="6" id="KW-0560">Oxidoreductase</keyword>
<evidence type="ECO:0000259" key="11">
    <source>
        <dbReference type="SMART" id="SM00756"/>
    </source>
</evidence>
<feature type="transmembrane region" description="Helical" evidence="10">
    <location>
        <begin position="26"/>
        <end position="45"/>
    </location>
</feature>
<evidence type="ECO:0000256" key="9">
    <source>
        <dbReference type="ARBA" id="ARBA00023284"/>
    </source>
</evidence>
<feature type="transmembrane region" description="Helical" evidence="10">
    <location>
        <begin position="88"/>
        <end position="106"/>
    </location>
</feature>
<dbReference type="GO" id="GO:0048038">
    <property type="term" value="F:quinone binding"/>
    <property type="evidence" value="ECO:0007669"/>
    <property type="project" value="UniProtKB-KW"/>
</dbReference>
<dbReference type="Gene3D" id="1.20.1440.130">
    <property type="entry name" value="VKOR domain"/>
    <property type="match status" value="1"/>
</dbReference>
<keyword evidence="4" id="KW-0874">Quinone</keyword>
<dbReference type="AlphaFoldDB" id="A0A4R8A1S4"/>
<comment type="subcellular location">
    <subcellularLocation>
        <location evidence="1">Membrane</location>
        <topology evidence="1">Multi-pass membrane protein</topology>
    </subcellularLocation>
</comment>
<feature type="domain" description="Vitamin K epoxide reductase" evidence="11">
    <location>
        <begin position="24"/>
        <end position="165"/>
    </location>
</feature>
<evidence type="ECO:0000256" key="1">
    <source>
        <dbReference type="ARBA" id="ARBA00004141"/>
    </source>
</evidence>
<evidence type="ECO:0000256" key="5">
    <source>
        <dbReference type="ARBA" id="ARBA00022989"/>
    </source>
</evidence>
<sequence>MTHSTADVTSAPIASSTDRAGLPERGLAWLLLVGGSIGFVAAFVLTVERYKLLSNPLYVPSCSINSVLSCSSVMTSSQATAFGFPNPLLGIAGFAVVATIGVVLLTGAQLPRWFGLGLQLGATLAVIFVHWLMYQSIYRIGALCPYCMVVWAVTIPIFWYTTLHNLIQTKTSLPRQVRGVVGVLAQYHGVVVTAWILFIGSVVITRFWLSNG</sequence>
<dbReference type="GO" id="GO:0016491">
    <property type="term" value="F:oxidoreductase activity"/>
    <property type="evidence" value="ECO:0007669"/>
    <property type="project" value="UniProtKB-KW"/>
</dbReference>
<comment type="similarity">
    <text evidence="2">Belongs to the VKOR family.</text>
</comment>
<evidence type="ECO:0000256" key="2">
    <source>
        <dbReference type="ARBA" id="ARBA00006214"/>
    </source>
</evidence>
<name>A0A4R8A1S4_9ACTN</name>
<dbReference type="GO" id="GO:0016020">
    <property type="term" value="C:membrane"/>
    <property type="evidence" value="ECO:0007669"/>
    <property type="project" value="UniProtKB-SubCell"/>
</dbReference>
<dbReference type="EMBL" id="SODF01000001">
    <property type="protein sequence ID" value="TDW24477.1"/>
    <property type="molecule type" value="Genomic_DNA"/>
</dbReference>
<gene>
    <name evidence="12" type="ORF">EV650_3357</name>
</gene>
<feature type="transmembrane region" description="Helical" evidence="10">
    <location>
        <begin position="113"/>
        <end position="134"/>
    </location>
</feature>
<evidence type="ECO:0000256" key="4">
    <source>
        <dbReference type="ARBA" id="ARBA00022719"/>
    </source>
</evidence>
<evidence type="ECO:0000256" key="10">
    <source>
        <dbReference type="SAM" id="Phobius"/>
    </source>
</evidence>
<dbReference type="InterPro" id="IPR012932">
    <property type="entry name" value="VKOR"/>
</dbReference>
<accession>A0A4R8A1S4</accession>
<evidence type="ECO:0000313" key="12">
    <source>
        <dbReference type="EMBL" id="TDW24477.1"/>
    </source>
</evidence>
<comment type="caution">
    <text evidence="12">The sequence shown here is derived from an EMBL/GenBank/DDBJ whole genome shotgun (WGS) entry which is preliminary data.</text>
</comment>
<dbReference type="InterPro" id="IPR038354">
    <property type="entry name" value="VKOR_sf"/>
</dbReference>
<proteinExistence type="inferred from homology"/>
<dbReference type="SMART" id="SM00756">
    <property type="entry name" value="VKc"/>
    <property type="match status" value="1"/>
</dbReference>
<dbReference type="RefSeq" id="WP_134119648.1">
    <property type="nucleotide sequence ID" value="NZ_SODF01000001.1"/>
</dbReference>
<evidence type="ECO:0000256" key="6">
    <source>
        <dbReference type="ARBA" id="ARBA00023002"/>
    </source>
</evidence>
<protein>
    <submittedName>
        <fullName evidence="12">Putative membrane protein</fullName>
    </submittedName>
</protein>
<dbReference type="Proteomes" id="UP000295447">
    <property type="component" value="Unassembled WGS sequence"/>
</dbReference>
<feature type="transmembrane region" description="Helical" evidence="10">
    <location>
        <begin position="140"/>
        <end position="163"/>
    </location>
</feature>
<keyword evidence="5 10" id="KW-1133">Transmembrane helix</keyword>
<organism evidence="12 13">
    <name type="scientific">Kribbella kalugense</name>
    <dbReference type="NCBI Taxonomy" id="2512221"/>
    <lineage>
        <taxon>Bacteria</taxon>
        <taxon>Bacillati</taxon>
        <taxon>Actinomycetota</taxon>
        <taxon>Actinomycetes</taxon>
        <taxon>Propionibacteriales</taxon>
        <taxon>Kribbellaceae</taxon>
        <taxon>Kribbella</taxon>
    </lineage>
</organism>
<reference evidence="12 13" key="1">
    <citation type="submission" date="2019-03" db="EMBL/GenBank/DDBJ databases">
        <title>Genomic Encyclopedia of Type Strains, Phase III (KMG-III): the genomes of soil and plant-associated and newly described type strains.</title>
        <authorList>
            <person name="Whitman W."/>
        </authorList>
    </citation>
    <scope>NUCLEOTIDE SEQUENCE [LARGE SCALE GENOMIC DNA]</scope>
    <source>
        <strain evidence="12 13">VKM Ac-2570</strain>
    </source>
</reference>
<evidence type="ECO:0000256" key="3">
    <source>
        <dbReference type="ARBA" id="ARBA00022692"/>
    </source>
</evidence>